<protein>
    <submittedName>
        <fullName evidence="1">Uncharacterized protein</fullName>
    </submittedName>
</protein>
<evidence type="ECO:0000313" key="1">
    <source>
        <dbReference type="EMBL" id="WRT69503.1"/>
    </source>
</evidence>
<dbReference type="Proteomes" id="UP001329825">
    <property type="component" value="Chromosome 9"/>
</dbReference>
<organism evidence="1 2">
    <name type="scientific">Kwoniella shivajii</name>
    <dbReference type="NCBI Taxonomy" id="564305"/>
    <lineage>
        <taxon>Eukaryota</taxon>
        <taxon>Fungi</taxon>
        <taxon>Dikarya</taxon>
        <taxon>Basidiomycota</taxon>
        <taxon>Agaricomycotina</taxon>
        <taxon>Tremellomycetes</taxon>
        <taxon>Tremellales</taxon>
        <taxon>Cryptococcaceae</taxon>
        <taxon>Kwoniella</taxon>
    </lineage>
</organism>
<accession>A0ABZ1D635</accession>
<evidence type="ECO:0000313" key="2">
    <source>
        <dbReference type="Proteomes" id="UP001329825"/>
    </source>
</evidence>
<reference evidence="1 2" key="1">
    <citation type="submission" date="2024-01" db="EMBL/GenBank/DDBJ databases">
        <title>Comparative genomics of Cryptococcus and Kwoniella reveals pathogenesis evolution and contrasting modes of karyotype evolution via chromosome fusion or intercentromeric recombination.</title>
        <authorList>
            <person name="Coelho M.A."/>
            <person name="David-Palma M."/>
            <person name="Shea T."/>
            <person name="Bowers K."/>
            <person name="McGinley-Smith S."/>
            <person name="Mohammad A.W."/>
            <person name="Gnirke A."/>
            <person name="Yurkov A.M."/>
            <person name="Nowrousian M."/>
            <person name="Sun S."/>
            <person name="Cuomo C.A."/>
            <person name="Heitman J."/>
        </authorList>
    </citation>
    <scope>NUCLEOTIDE SEQUENCE [LARGE SCALE GENOMIC DNA]</scope>
    <source>
        <strain evidence="1">CBS 11374</strain>
    </source>
</reference>
<dbReference type="GeneID" id="87958619"/>
<sequence length="254" mass="28296">MSQVRINGDTVHVTIAPYLGGKGTSIPEISEMTLTLPGFHKEKEAALQAVQAILKAECKIPLQGIISMDYSRIPETKSIDDECEAIMYSRTNRSPNVNSIQKGEGEGIKYEGTFDVYSGKVKLGGHREIMSQASALTELLIPSINESALFKVCGQVNSYLIKRSTHQDPEFLFSMQKSGRPVEITLTDEEGHEHNISEKRMITTNNLNRCDTRIPTSQDSKGFYSWSTIRYMPTGNTVIQHHRVVDPVNTGSQF</sequence>
<keyword evidence="2" id="KW-1185">Reference proteome</keyword>
<dbReference type="RefSeq" id="XP_062794242.1">
    <property type="nucleotide sequence ID" value="XM_062938191.1"/>
</dbReference>
<dbReference type="EMBL" id="CP141889">
    <property type="protein sequence ID" value="WRT69503.1"/>
    <property type="molecule type" value="Genomic_DNA"/>
</dbReference>
<proteinExistence type="predicted"/>
<gene>
    <name evidence="1" type="ORF">IL334_006489</name>
</gene>
<name>A0ABZ1D635_9TREE</name>